<evidence type="ECO:0008006" key="4">
    <source>
        <dbReference type="Google" id="ProtNLM"/>
    </source>
</evidence>
<evidence type="ECO:0000313" key="2">
    <source>
        <dbReference type="EMBL" id="MRD46988.1"/>
    </source>
</evidence>
<reference evidence="2 3" key="1">
    <citation type="submission" date="2019-11" db="EMBL/GenBank/DDBJ databases">
        <title>Caenimonas koreensis gen. nov., sp. nov., isolated from activated sludge.</title>
        <authorList>
            <person name="Seung H.R."/>
        </authorList>
    </citation>
    <scope>NUCLEOTIDE SEQUENCE [LARGE SCALE GENOMIC DNA]</scope>
    <source>
        <strain evidence="2 3">EMB320</strain>
    </source>
</reference>
<dbReference type="OrthoDB" id="9003191at2"/>
<gene>
    <name evidence="2" type="ORF">GHT07_06845</name>
</gene>
<name>A0A844AX81_9BURK</name>
<organism evidence="2 3">
    <name type="scientific">Caenimonas koreensis DSM 17982</name>
    <dbReference type="NCBI Taxonomy" id="1121255"/>
    <lineage>
        <taxon>Bacteria</taxon>
        <taxon>Pseudomonadati</taxon>
        <taxon>Pseudomonadota</taxon>
        <taxon>Betaproteobacteria</taxon>
        <taxon>Burkholderiales</taxon>
        <taxon>Comamonadaceae</taxon>
        <taxon>Caenimonas</taxon>
    </lineage>
</organism>
<keyword evidence="1" id="KW-0732">Signal</keyword>
<proteinExistence type="predicted"/>
<dbReference type="PROSITE" id="PS51257">
    <property type="entry name" value="PROKAR_LIPOPROTEIN"/>
    <property type="match status" value="1"/>
</dbReference>
<protein>
    <recommendedName>
        <fullName evidence="4">Lipoprotein</fullName>
    </recommendedName>
</protein>
<comment type="caution">
    <text evidence="2">The sequence shown here is derived from an EMBL/GenBank/DDBJ whole genome shotgun (WGS) entry which is preliminary data.</text>
</comment>
<sequence length="195" mass="20851">MTRVISMVALMLSLLLAGCSGTIQRESAGGTQRLQGMTYRSVDVVMSDNAKLLLNDNPQYSSQFSFSPLELGDNVRRRLQTAKLMNTDAKNRVEVTVEAFKVRDTLAAAAFQFLAGTDFIDGYVRVFDERGSQLHAYKVSATYSGGGMAGSLEAIRMSIMYDKFGELAAAELAGTTEAGNVTPGDATSASPAAKP</sequence>
<evidence type="ECO:0000313" key="3">
    <source>
        <dbReference type="Proteomes" id="UP000487350"/>
    </source>
</evidence>
<evidence type="ECO:0000256" key="1">
    <source>
        <dbReference type="SAM" id="SignalP"/>
    </source>
</evidence>
<dbReference type="AlphaFoldDB" id="A0A844AX81"/>
<feature type="signal peptide" evidence="1">
    <location>
        <begin position="1"/>
        <end position="17"/>
    </location>
</feature>
<keyword evidence="3" id="KW-1185">Reference proteome</keyword>
<accession>A0A844AX81</accession>
<dbReference type="Proteomes" id="UP000487350">
    <property type="component" value="Unassembled WGS sequence"/>
</dbReference>
<feature type="chain" id="PRO_5032661575" description="Lipoprotein" evidence="1">
    <location>
        <begin position="18"/>
        <end position="195"/>
    </location>
</feature>
<dbReference type="EMBL" id="WJBU01000006">
    <property type="protein sequence ID" value="MRD46988.1"/>
    <property type="molecule type" value="Genomic_DNA"/>
</dbReference>
<dbReference type="RefSeq" id="WP_153584334.1">
    <property type="nucleotide sequence ID" value="NZ_WJBU01000006.1"/>
</dbReference>